<accession>A0A0A9H7G2</accession>
<dbReference type="EMBL" id="GBRH01169043">
    <property type="protein sequence ID" value="JAE28853.1"/>
    <property type="molecule type" value="Transcribed_RNA"/>
</dbReference>
<protein>
    <submittedName>
        <fullName evidence="1">Uncharacterized protein</fullName>
    </submittedName>
</protein>
<evidence type="ECO:0000313" key="1">
    <source>
        <dbReference type="EMBL" id="JAE28853.1"/>
    </source>
</evidence>
<reference evidence="1" key="1">
    <citation type="submission" date="2014-09" db="EMBL/GenBank/DDBJ databases">
        <authorList>
            <person name="Magalhaes I.L.F."/>
            <person name="Oliveira U."/>
            <person name="Santos F.R."/>
            <person name="Vidigal T.H.D.A."/>
            <person name="Brescovit A.D."/>
            <person name="Santos A.J."/>
        </authorList>
    </citation>
    <scope>NUCLEOTIDE SEQUENCE</scope>
    <source>
        <tissue evidence="1">Shoot tissue taken approximately 20 cm above the soil surface</tissue>
    </source>
</reference>
<reference evidence="1" key="2">
    <citation type="journal article" date="2015" name="Data Brief">
        <title>Shoot transcriptome of the giant reed, Arundo donax.</title>
        <authorList>
            <person name="Barrero R.A."/>
            <person name="Guerrero F.D."/>
            <person name="Moolhuijzen P."/>
            <person name="Goolsby J.A."/>
            <person name="Tidwell J."/>
            <person name="Bellgard S.E."/>
            <person name="Bellgard M.I."/>
        </authorList>
    </citation>
    <scope>NUCLEOTIDE SEQUENCE</scope>
    <source>
        <tissue evidence="1">Shoot tissue taken approximately 20 cm above the soil surface</tissue>
    </source>
</reference>
<sequence>MKKRIQHVKVWHRLARELHDINAALEDTARQRNLCAMPAEMERYGGCSNNHAQWTNQTSFSARE</sequence>
<name>A0A0A9H7G2_ARUDO</name>
<dbReference type="AlphaFoldDB" id="A0A0A9H7G2"/>
<organism evidence="1">
    <name type="scientific">Arundo donax</name>
    <name type="common">Giant reed</name>
    <name type="synonym">Donax arundinaceus</name>
    <dbReference type="NCBI Taxonomy" id="35708"/>
    <lineage>
        <taxon>Eukaryota</taxon>
        <taxon>Viridiplantae</taxon>
        <taxon>Streptophyta</taxon>
        <taxon>Embryophyta</taxon>
        <taxon>Tracheophyta</taxon>
        <taxon>Spermatophyta</taxon>
        <taxon>Magnoliopsida</taxon>
        <taxon>Liliopsida</taxon>
        <taxon>Poales</taxon>
        <taxon>Poaceae</taxon>
        <taxon>PACMAD clade</taxon>
        <taxon>Arundinoideae</taxon>
        <taxon>Arundineae</taxon>
        <taxon>Arundo</taxon>
    </lineage>
</organism>
<proteinExistence type="predicted"/>